<dbReference type="RefSeq" id="WP_061173374.1">
    <property type="nucleotide sequence ID" value="NZ_FCOE02000002.1"/>
</dbReference>
<dbReference type="GO" id="GO:0005856">
    <property type="term" value="C:cytoskeleton"/>
    <property type="evidence" value="ECO:0007669"/>
    <property type="project" value="TreeGrafter"/>
</dbReference>
<dbReference type="Proteomes" id="UP000054911">
    <property type="component" value="Unassembled WGS sequence"/>
</dbReference>
<name>A0A157ZI20_9BURK</name>
<dbReference type="AlphaFoldDB" id="A0A157ZI20"/>
<reference evidence="3" key="1">
    <citation type="submission" date="2016-01" db="EMBL/GenBank/DDBJ databases">
        <authorList>
            <person name="Peeters C."/>
        </authorList>
    </citation>
    <scope>NUCLEOTIDE SEQUENCE [LARGE SCALE GENOMIC DNA]</scope>
    <source>
        <strain evidence="3">LMG 29323</strain>
    </source>
</reference>
<dbReference type="Gene3D" id="3.40.225.10">
    <property type="entry name" value="Class II aldolase/adducin N-terminal domain"/>
    <property type="match status" value="1"/>
</dbReference>
<dbReference type="SMART" id="SM01007">
    <property type="entry name" value="Aldolase_II"/>
    <property type="match status" value="1"/>
</dbReference>
<dbReference type="SUPFAM" id="SSF53639">
    <property type="entry name" value="AraD/HMP-PK domain-like"/>
    <property type="match status" value="1"/>
</dbReference>
<accession>A0A157ZI20</accession>
<dbReference type="OrthoDB" id="5500703at2"/>
<organism evidence="3 4">
    <name type="scientific">Caballeronia pedi</name>
    <dbReference type="NCBI Taxonomy" id="1777141"/>
    <lineage>
        <taxon>Bacteria</taxon>
        <taxon>Pseudomonadati</taxon>
        <taxon>Pseudomonadota</taxon>
        <taxon>Betaproteobacteria</taxon>
        <taxon>Burkholderiales</taxon>
        <taxon>Burkholderiaceae</taxon>
        <taxon>Caballeronia</taxon>
    </lineage>
</organism>
<dbReference type="InterPro" id="IPR001303">
    <property type="entry name" value="Aldolase_II/adducin_N"/>
</dbReference>
<evidence type="ECO:0000259" key="2">
    <source>
        <dbReference type="SMART" id="SM01007"/>
    </source>
</evidence>
<dbReference type="EMBL" id="FCOE02000002">
    <property type="protein sequence ID" value="SAK45153.1"/>
    <property type="molecule type" value="Genomic_DNA"/>
</dbReference>
<proteinExistence type="inferred from homology"/>
<dbReference type="GO" id="GO:0051015">
    <property type="term" value="F:actin filament binding"/>
    <property type="evidence" value="ECO:0007669"/>
    <property type="project" value="TreeGrafter"/>
</dbReference>
<dbReference type="Pfam" id="PF00596">
    <property type="entry name" value="Aldolase_II"/>
    <property type="match status" value="1"/>
</dbReference>
<dbReference type="PANTHER" id="PTHR10672">
    <property type="entry name" value="ADDUCIN"/>
    <property type="match status" value="1"/>
</dbReference>
<dbReference type="PANTHER" id="PTHR10672:SF3">
    <property type="entry name" value="PROTEIN HU-LI TAI SHAO"/>
    <property type="match status" value="1"/>
</dbReference>
<comment type="similarity">
    <text evidence="1">Belongs to the aldolase class II family.</text>
</comment>
<keyword evidence="4" id="KW-1185">Reference proteome</keyword>
<dbReference type="InterPro" id="IPR051017">
    <property type="entry name" value="Aldolase-II_Adducin_sf"/>
</dbReference>
<dbReference type="STRING" id="1777141.AWB80_00855"/>
<dbReference type="InterPro" id="IPR036409">
    <property type="entry name" value="Aldolase_II/adducin_N_sf"/>
</dbReference>
<evidence type="ECO:0000256" key="1">
    <source>
        <dbReference type="ARBA" id="ARBA00037961"/>
    </source>
</evidence>
<evidence type="ECO:0000313" key="3">
    <source>
        <dbReference type="EMBL" id="SAK45153.1"/>
    </source>
</evidence>
<protein>
    <submittedName>
        <fullName evidence="3">Class II aldolase/adducin domain-containing protein</fullName>
    </submittedName>
</protein>
<comment type="caution">
    <text evidence="3">The sequence shown here is derived from an EMBL/GenBank/DDBJ whole genome shotgun (WGS) entry which is preliminary data.</text>
</comment>
<evidence type="ECO:0000313" key="4">
    <source>
        <dbReference type="Proteomes" id="UP000054911"/>
    </source>
</evidence>
<gene>
    <name evidence="3" type="ORF">AWB80_00855</name>
</gene>
<sequence length="237" mass="25913">MTLDEAKQKLIDAGRILEAEGQGDLTRGHISVRVPGDPTHFLMKPHSHGFDEITEDNIVVCNLDGEKVSGGGRRHSEVFIHSEIFRLRPDVTSVIHAHPTHAVALSATGQPLEMISQPSVHFADGLPYYTDTMNLIRTQDMGAGVARSLGSSKAVLMRNHGVAVVGRSIEESVVLSLLLDNACRIQLLTKAAGGVGETFSPEDVERLHDAVTRAEQFAVNFEFLRRKVNRNLVHSLV</sequence>
<feature type="domain" description="Class II aldolase/adducin N-terminal" evidence="2">
    <location>
        <begin position="8"/>
        <end position="187"/>
    </location>
</feature>